<accession>A0ABR4G623</accession>
<evidence type="ECO:0000313" key="10">
    <source>
        <dbReference type="Proteomes" id="UP001610563"/>
    </source>
</evidence>
<name>A0ABR4G623_9EURO</name>
<evidence type="ECO:0000256" key="4">
    <source>
        <dbReference type="ARBA" id="ARBA00022801"/>
    </source>
</evidence>
<keyword evidence="6" id="KW-0472">Membrane</keyword>
<keyword evidence="10" id="KW-1185">Reference proteome</keyword>
<dbReference type="InterPro" id="IPR019533">
    <property type="entry name" value="Peptidase_S26"/>
</dbReference>
<organism evidence="9 10">
    <name type="scientific">Aspergillus keveii</name>
    <dbReference type="NCBI Taxonomy" id="714993"/>
    <lineage>
        <taxon>Eukaryota</taxon>
        <taxon>Fungi</taxon>
        <taxon>Dikarya</taxon>
        <taxon>Ascomycota</taxon>
        <taxon>Pezizomycotina</taxon>
        <taxon>Eurotiomycetes</taxon>
        <taxon>Eurotiomycetidae</taxon>
        <taxon>Eurotiales</taxon>
        <taxon>Aspergillaceae</taxon>
        <taxon>Aspergillus</taxon>
        <taxon>Aspergillus subgen. Nidulantes</taxon>
    </lineage>
</organism>
<feature type="region of interest" description="Disordered" evidence="7">
    <location>
        <begin position="1"/>
        <end position="49"/>
    </location>
</feature>
<dbReference type="CDD" id="cd06530">
    <property type="entry name" value="S26_SPase_I"/>
    <property type="match status" value="1"/>
</dbReference>
<feature type="domain" description="Peptidase S26" evidence="8">
    <location>
        <begin position="78"/>
        <end position="181"/>
    </location>
</feature>
<dbReference type="Proteomes" id="UP001610563">
    <property type="component" value="Unassembled WGS sequence"/>
</dbReference>
<dbReference type="InterPro" id="IPR036286">
    <property type="entry name" value="LexA/Signal_pep-like_sf"/>
</dbReference>
<reference evidence="9 10" key="1">
    <citation type="submission" date="2024-07" db="EMBL/GenBank/DDBJ databases">
        <title>Section-level genome sequencing and comparative genomics of Aspergillus sections Usti and Cavernicolus.</title>
        <authorList>
            <consortium name="Lawrence Berkeley National Laboratory"/>
            <person name="Nybo J.L."/>
            <person name="Vesth T.C."/>
            <person name="Theobald S."/>
            <person name="Frisvad J.C."/>
            <person name="Larsen T.O."/>
            <person name="Kjaerboelling I."/>
            <person name="Rothschild-Mancinelli K."/>
            <person name="Lyhne E.K."/>
            <person name="Kogle M.E."/>
            <person name="Barry K."/>
            <person name="Clum A."/>
            <person name="Na H."/>
            <person name="Ledsgaard L."/>
            <person name="Lin J."/>
            <person name="Lipzen A."/>
            <person name="Kuo A."/>
            <person name="Riley R."/>
            <person name="Mondo S."/>
            <person name="Labutti K."/>
            <person name="Haridas S."/>
            <person name="Pangalinan J."/>
            <person name="Salamov A.A."/>
            <person name="Simmons B.A."/>
            <person name="Magnuson J.K."/>
            <person name="Chen J."/>
            <person name="Drula E."/>
            <person name="Henrissat B."/>
            <person name="Wiebenga A."/>
            <person name="Lubbers R.J."/>
            <person name="Gomes A.C."/>
            <person name="Makela M.R."/>
            <person name="Stajich J."/>
            <person name="Grigoriev I.V."/>
            <person name="Mortensen U.H."/>
            <person name="De Vries R.P."/>
            <person name="Baker S.E."/>
            <person name="Andersen M.R."/>
        </authorList>
    </citation>
    <scope>NUCLEOTIDE SEQUENCE [LARGE SCALE GENOMIC DNA]</scope>
    <source>
        <strain evidence="9 10">CBS 209.92</strain>
    </source>
</reference>
<dbReference type="SUPFAM" id="SSF51306">
    <property type="entry name" value="LexA/Signal peptidase"/>
    <property type="match status" value="1"/>
</dbReference>
<protein>
    <submittedName>
        <fullName evidence="9">Peptidase S24/S26A/S26B/S26C</fullName>
    </submittedName>
</protein>
<feature type="compositionally biased region" description="Low complexity" evidence="7">
    <location>
        <begin position="17"/>
        <end position="49"/>
    </location>
</feature>
<evidence type="ECO:0000256" key="7">
    <source>
        <dbReference type="SAM" id="MobiDB-lite"/>
    </source>
</evidence>
<evidence type="ECO:0000256" key="2">
    <source>
        <dbReference type="ARBA" id="ARBA00022670"/>
    </source>
</evidence>
<keyword evidence="5" id="KW-1133">Transmembrane helix</keyword>
<evidence type="ECO:0000256" key="5">
    <source>
        <dbReference type="ARBA" id="ARBA00022989"/>
    </source>
</evidence>
<evidence type="ECO:0000256" key="6">
    <source>
        <dbReference type="ARBA" id="ARBA00023136"/>
    </source>
</evidence>
<evidence type="ECO:0000313" key="9">
    <source>
        <dbReference type="EMBL" id="KAL2794484.1"/>
    </source>
</evidence>
<sequence length="281" mass="32379">MPKLPRLRVSPETAKVRTPIPSQQPPQTQTRTPPSNFPPQQKSQSQSHSRFSFFSHLRTRYATLPPPLRTTIYATLRTLRIAAPFLAMGIFFREHILQARWVTGPSMTPYFNEDYANTHTERDVVLVEMWPSGFSWPWSSGGKGKRRIERGMVVMFRSPSNPDNISIKRIIGLPGDRITTREPCLKESQIVPWNHVWLEGDAADPKHSLDSNTYGPVSICLLMGRVFAVVSPRFRWLDWESWEKGVVDGDTEGKFGDRYRERVRKRVVKEAVQLELPFYSI</sequence>
<dbReference type="InterPro" id="IPR037730">
    <property type="entry name" value="IMP2"/>
</dbReference>
<evidence type="ECO:0000256" key="1">
    <source>
        <dbReference type="ARBA" id="ARBA00004167"/>
    </source>
</evidence>
<dbReference type="Gene3D" id="2.10.109.10">
    <property type="entry name" value="Umud Fragment, subunit A"/>
    <property type="match status" value="1"/>
</dbReference>
<proteinExistence type="predicted"/>
<comment type="subcellular location">
    <subcellularLocation>
        <location evidence="1">Membrane</location>
        <topology evidence="1">Single-pass membrane protein</topology>
    </subcellularLocation>
</comment>
<evidence type="ECO:0000259" key="8">
    <source>
        <dbReference type="Pfam" id="PF10502"/>
    </source>
</evidence>
<keyword evidence="4" id="KW-0378">Hydrolase</keyword>
<comment type="caution">
    <text evidence="9">The sequence shown here is derived from an EMBL/GenBank/DDBJ whole genome shotgun (WGS) entry which is preliminary data.</text>
</comment>
<dbReference type="Pfam" id="PF10502">
    <property type="entry name" value="Peptidase_S26"/>
    <property type="match status" value="1"/>
</dbReference>
<dbReference type="PANTHER" id="PTHR46041:SF2">
    <property type="entry name" value="MITOCHONDRIAL INNER MEMBRANE PROTEASE SUBUNIT 2"/>
    <property type="match status" value="1"/>
</dbReference>
<dbReference type="PANTHER" id="PTHR46041">
    <property type="entry name" value="MITOCHONDRIAL INNER MEMBRANE PROTEASE SUBUNIT 2"/>
    <property type="match status" value="1"/>
</dbReference>
<evidence type="ECO:0000256" key="3">
    <source>
        <dbReference type="ARBA" id="ARBA00022692"/>
    </source>
</evidence>
<dbReference type="EMBL" id="JBFTWV010000044">
    <property type="protein sequence ID" value="KAL2794484.1"/>
    <property type="molecule type" value="Genomic_DNA"/>
</dbReference>
<gene>
    <name evidence="9" type="ORF">BJX66DRAFT_194466</name>
</gene>
<keyword evidence="2" id="KW-0645">Protease</keyword>
<keyword evidence="3" id="KW-0812">Transmembrane</keyword>